<evidence type="ECO:0000313" key="2">
    <source>
        <dbReference type="EMBL" id="KAF3549815.1"/>
    </source>
</evidence>
<proteinExistence type="predicted"/>
<comment type="caution">
    <text evidence="2">The sequence shown here is derived from an EMBL/GenBank/DDBJ whole genome shotgun (WGS) entry which is preliminary data.</text>
</comment>
<protein>
    <submittedName>
        <fullName evidence="2">Uncharacterized protein</fullName>
    </submittedName>
</protein>
<name>A0ABQ7CCV6_BRACR</name>
<gene>
    <name evidence="2" type="ORF">DY000_02007116</name>
</gene>
<accession>A0ABQ7CCV6</accession>
<organism evidence="2 3">
    <name type="scientific">Brassica cretica</name>
    <name type="common">Mustard</name>
    <dbReference type="NCBI Taxonomy" id="69181"/>
    <lineage>
        <taxon>Eukaryota</taxon>
        <taxon>Viridiplantae</taxon>
        <taxon>Streptophyta</taxon>
        <taxon>Embryophyta</taxon>
        <taxon>Tracheophyta</taxon>
        <taxon>Spermatophyta</taxon>
        <taxon>Magnoliopsida</taxon>
        <taxon>eudicotyledons</taxon>
        <taxon>Gunneridae</taxon>
        <taxon>Pentapetalae</taxon>
        <taxon>rosids</taxon>
        <taxon>malvids</taxon>
        <taxon>Brassicales</taxon>
        <taxon>Brassicaceae</taxon>
        <taxon>Brassiceae</taxon>
        <taxon>Brassica</taxon>
    </lineage>
</organism>
<feature type="region of interest" description="Disordered" evidence="1">
    <location>
        <begin position="68"/>
        <end position="107"/>
    </location>
</feature>
<evidence type="ECO:0000256" key="1">
    <source>
        <dbReference type="SAM" id="MobiDB-lite"/>
    </source>
</evidence>
<evidence type="ECO:0000313" key="3">
    <source>
        <dbReference type="Proteomes" id="UP000266723"/>
    </source>
</evidence>
<dbReference type="Proteomes" id="UP000266723">
    <property type="component" value="Unassembled WGS sequence"/>
</dbReference>
<keyword evidence="3" id="KW-1185">Reference proteome</keyword>
<sequence length="130" mass="14768">MANRGTGYDGRDRIWGEGMDWTCGGLGYRSDQDDGNGINEMFGHNRSPLQRTRSFSVYGNMTRVREDSLASIGPSHNWDRRLQHDQSVQSHPRPDQNHATERPQEQGIENTLKLLHDVMTEALGNQGMRT</sequence>
<reference evidence="2 3" key="1">
    <citation type="journal article" date="2020" name="BMC Genomics">
        <title>Intraspecific diversification of the crop wild relative Brassica cretica Lam. using demographic model selection.</title>
        <authorList>
            <person name="Kioukis A."/>
            <person name="Michalopoulou V.A."/>
            <person name="Briers L."/>
            <person name="Pirintsos S."/>
            <person name="Studholme D.J."/>
            <person name="Pavlidis P."/>
            <person name="Sarris P.F."/>
        </authorList>
    </citation>
    <scope>NUCLEOTIDE SEQUENCE [LARGE SCALE GENOMIC DNA]</scope>
    <source>
        <strain evidence="3">cv. PFS-1207/04</strain>
    </source>
</reference>
<feature type="compositionally biased region" description="Basic and acidic residues" evidence="1">
    <location>
        <begin position="92"/>
        <end position="104"/>
    </location>
</feature>
<dbReference type="EMBL" id="QGKV02000832">
    <property type="protein sequence ID" value="KAF3549815.1"/>
    <property type="molecule type" value="Genomic_DNA"/>
</dbReference>